<proteinExistence type="predicted"/>
<dbReference type="Proteomes" id="UP000759529">
    <property type="component" value="Unassembled WGS sequence"/>
</dbReference>
<name>A0ABS2CU67_9FLAO</name>
<gene>
    <name evidence="2" type="ORF">H9X54_004195</name>
</gene>
<feature type="chain" id="PRO_5045912936" description="WD40-like Beta Propeller Repeat" evidence="1">
    <location>
        <begin position="29"/>
        <end position="138"/>
    </location>
</feature>
<evidence type="ECO:0000256" key="1">
    <source>
        <dbReference type="SAM" id="SignalP"/>
    </source>
</evidence>
<comment type="caution">
    <text evidence="2">The sequence shown here is derived from an EMBL/GenBank/DDBJ whole genome shotgun (WGS) entry which is preliminary data.</text>
</comment>
<sequence length="138" mass="15091">MKNFFKTTLYLFAFALAGVLFQISCSNSENSVPQNSNNQLNKIIYSKQVASEIQIWTCNYDGTNQTQIPIALPANLIVNNNNSQGTPRLSPDGQTVFFVALNTTTTLWSVYSCNISGNNLQEVVPPVSNANLIIGNAI</sequence>
<reference evidence="2 3" key="1">
    <citation type="submission" date="2021-02" db="EMBL/GenBank/DDBJ databases">
        <authorList>
            <person name="Jung H.S."/>
            <person name="Chun B.H."/>
            <person name="Jeon C.O."/>
        </authorList>
    </citation>
    <scope>NUCLEOTIDE SEQUENCE [LARGE SCALE GENOMIC DNA]</scope>
    <source>
        <strain evidence="2 3">LMG 25203</strain>
    </source>
</reference>
<evidence type="ECO:0000313" key="3">
    <source>
        <dbReference type="Proteomes" id="UP000759529"/>
    </source>
</evidence>
<dbReference type="Gene3D" id="2.120.10.30">
    <property type="entry name" value="TolB, C-terminal domain"/>
    <property type="match status" value="1"/>
</dbReference>
<keyword evidence="1" id="KW-0732">Signal</keyword>
<keyword evidence="3" id="KW-1185">Reference proteome</keyword>
<dbReference type="EMBL" id="JACSOD020000436">
    <property type="protein sequence ID" value="MBM6498501.1"/>
    <property type="molecule type" value="Genomic_DNA"/>
</dbReference>
<feature type="signal peptide" evidence="1">
    <location>
        <begin position="1"/>
        <end position="28"/>
    </location>
</feature>
<protein>
    <recommendedName>
        <fullName evidence="4">WD40-like Beta Propeller Repeat</fullName>
    </recommendedName>
</protein>
<dbReference type="RefSeq" id="WP_187658419.1">
    <property type="nucleotide sequence ID" value="NZ_JACSOD020000436.1"/>
</dbReference>
<evidence type="ECO:0000313" key="2">
    <source>
        <dbReference type="EMBL" id="MBM6498501.1"/>
    </source>
</evidence>
<accession>A0ABS2CU67</accession>
<dbReference type="SUPFAM" id="SSF82171">
    <property type="entry name" value="DPP6 N-terminal domain-like"/>
    <property type="match status" value="1"/>
</dbReference>
<evidence type="ECO:0008006" key="4">
    <source>
        <dbReference type="Google" id="ProtNLM"/>
    </source>
</evidence>
<organism evidence="2 3">
    <name type="scientific">Flavobacterium macrobrachii</name>
    <dbReference type="NCBI Taxonomy" id="591204"/>
    <lineage>
        <taxon>Bacteria</taxon>
        <taxon>Pseudomonadati</taxon>
        <taxon>Bacteroidota</taxon>
        <taxon>Flavobacteriia</taxon>
        <taxon>Flavobacteriales</taxon>
        <taxon>Flavobacteriaceae</taxon>
        <taxon>Flavobacterium</taxon>
    </lineage>
</organism>
<dbReference type="InterPro" id="IPR011042">
    <property type="entry name" value="6-blade_b-propeller_TolB-like"/>
</dbReference>